<dbReference type="EMBL" id="JAOPKA010000024">
    <property type="protein sequence ID" value="MCU4744232.1"/>
    <property type="molecule type" value="Genomic_DNA"/>
</dbReference>
<organism evidence="1 2">
    <name type="scientific">Natronoglomus mannanivorans</name>
    <dbReference type="NCBI Taxonomy" id="2979990"/>
    <lineage>
        <taxon>Archaea</taxon>
        <taxon>Methanobacteriati</taxon>
        <taxon>Methanobacteriota</taxon>
        <taxon>Stenosarchaea group</taxon>
        <taxon>Halobacteria</taxon>
        <taxon>Halobacteriales</taxon>
        <taxon>Natrialbaceae</taxon>
        <taxon>Natronoglomus</taxon>
    </lineage>
</organism>
<reference evidence="1" key="1">
    <citation type="submission" date="2022-09" db="EMBL/GenBank/DDBJ databases">
        <title>Enrichment on poylsaccharides allowed isolation of novel metabolic and taxonomic groups of Haloarchaea.</title>
        <authorList>
            <person name="Sorokin D.Y."/>
            <person name="Elcheninov A.G."/>
            <person name="Khizhniak T.V."/>
            <person name="Kolganova T.V."/>
            <person name="Kublanov I.V."/>
        </authorList>
    </citation>
    <scope>NUCLEOTIDE SEQUENCE</scope>
    <source>
        <strain evidence="1">AArc-xg1-1</strain>
    </source>
</reference>
<dbReference type="Proteomes" id="UP001321018">
    <property type="component" value="Unassembled WGS sequence"/>
</dbReference>
<accession>A0AAP3E4J9</accession>
<name>A0AAP3E4J9_9EURY</name>
<protein>
    <submittedName>
        <fullName evidence="1">Uncharacterized protein</fullName>
    </submittedName>
</protein>
<dbReference type="AlphaFoldDB" id="A0AAP3E4J9"/>
<evidence type="ECO:0000313" key="2">
    <source>
        <dbReference type="Proteomes" id="UP001321018"/>
    </source>
</evidence>
<proteinExistence type="predicted"/>
<evidence type="ECO:0000313" key="1">
    <source>
        <dbReference type="EMBL" id="MCU4744232.1"/>
    </source>
</evidence>
<sequence length="85" mass="9531">MGEPDDLPSAGSEFVVEREETYTHDEHGSVTVTAIWKGIEEVDTTQTANEKDTYIVRYSANEDGETVDELTDTLREFVESVDDSK</sequence>
<comment type="caution">
    <text evidence="1">The sequence shown here is derived from an EMBL/GenBank/DDBJ whole genome shotgun (WGS) entry which is preliminary data.</text>
</comment>
<gene>
    <name evidence="1" type="ORF">OB960_22915</name>
</gene>
<dbReference type="RefSeq" id="WP_338006040.1">
    <property type="nucleotide sequence ID" value="NZ_JAOPKA010000024.1"/>
</dbReference>